<reference evidence="2" key="1">
    <citation type="journal article" date="2014" name="Front. Microbiol.">
        <title>High frequency of phylogenetically diverse reductive dehalogenase-homologous genes in deep subseafloor sedimentary metagenomes.</title>
        <authorList>
            <person name="Kawai M."/>
            <person name="Futagami T."/>
            <person name="Toyoda A."/>
            <person name="Takaki Y."/>
            <person name="Nishi S."/>
            <person name="Hori S."/>
            <person name="Arai W."/>
            <person name="Tsubouchi T."/>
            <person name="Morono Y."/>
            <person name="Uchiyama I."/>
            <person name="Ito T."/>
            <person name="Fujiyama A."/>
            <person name="Inagaki F."/>
            <person name="Takami H."/>
        </authorList>
    </citation>
    <scope>NUCLEOTIDE SEQUENCE</scope>
    <source>
        <strain evidence="2">Expedition CK06-06</strain>
    </source>
</reference>
<keyword evidence="1" id="KW-1133">Transmembrane helix</keyword>
<sequence>EYFEHIDMSKKYMSRASSCYQVALSHKKAAKLILDTEIDMAVSSFSMRKQSKNSGFDIPWNYQNPFQQGKNQEMINTEAETMGANEQISLSTYIEITKHVVLPICCIGGGIALLVCGIILSTPFYSIAGTCGSIIGIAHLIGFRERGL</sequence>
<accession>X1MVQ8</accession>
<feature type="transmembrane region" description="Helical" evidence="1">
    <location>
        <begin position="126"/>
        <end position="143"/>
    </location>
</feature>
<evidence type="ECO:0000256" key="1">
    <source>
        <dbReference type="SAM" id="Phobius"/>
    </source>
</evidence>
<keyword evidence="1" id="KW-0812">Transmembrane</keyword>
<dbReference type="EMBL" id="BARV01031233">
    <property type="protein sequence ID" value="GAI35353.1"/>
    <property type="molecule type" value="Genomic_DNA"/>
</dbReference>
<evidence type="ECO:0000313" key="2">
    <source>
        <dbReference type="EMBL" id="GAI35353.1"/>
    </source>
</evidence>
<comment type="caution">
    <text evidence="2">The sequence shown here is derived from an EMBL/GenBank/DDBJ whole genome shotgun (WGS) entry which is preliminary data.</text>
</comment>
<name>X1MVQ8_9ZZZZ</name>
<dbReference type="AlphaFoldDB" id="X1MVQ8"/>
<organism evidence="2">
    <name type="scientific">marine sediment metagenome</name>
    <dbReference type="NCBI Taxonomy" id="412755"/>
    <lineage>
        <taxon>unclassified sequences</taxon>
        <taxon>metagenomes</taxon>
        <taxon>ecological metagenomes</taxon>
    </lineage>
</organism>
<feature type="transmembrane region" description="Helical" evidence="1">
    <location>
        <begin position="100"/>
        <end position="120"/>
    </location>
</feature>
<gene>
    <name evidence="2" type="ORF">S06H3_49460</name>
</gene>
<protein>
    <submittedName>
        <fullName evidence="2">Uncharacterized protein</fullName>
    </submittedName>
</protein>
<feature type="non-terminal residue" evidence="2">
    <location>
        <position position="1"/>
    </location>
</feature>
<proteinExistence type="predicted"/>
<keyword evidence="1" id="KW-0472">Membrane</keyword>